<protein>
    <submittedName>
        <fullName evidence="3">Addiction module antitoxin</fullName>
    </submittedName>
</protein>
<dbReference type="InterPro" id="IPR035093">
    <property type="entry name" value="RelE/ParE_toxin_dom_sf"/>
</dbReference>
<dbReference type="EMBL" id="LFCV01000151">
    <property type="protein sequence ID" value="KMJ43697.1"/>
    <property type="molecule type" value="Genomic_DNA"/>
</dbReference>
<reference evidence="3 4" key="1">
    <citation type="submission" date="2015-06" db="EMBL/GenBank/DDBJ databases">
        <title>Draft Whole-Genome Sequence of the Entomopathogenic Bacterium Xenorhabdus khoisanae.</title>
        <authorList>
            <person name="Naidoo S."/>
            <person name="Featherston J."/>
            <person name="Gray V.M."/>
        </authorList>
    </citation>
    <scope>NUCLEOTIDE SEQUENCE [LARGE SCALE GENOMIC DNA]</scope>
    <source>
        <strain evidence="3 4">MCB</strain>
    </source>
</reference>
<organism evidence="3 4">
    <name type="scientific">Xenorhabdus khoisanae</name>
    <dbReference type="NCBI Taxonomy" id="880157"/>
    <lineage>
        <taxon>Bacteria</taxon>
        <taxon>Pseudomonadati</taxon>
        <taxon>Pseudomonadota</taxon>
        <taxon>Gammaproteobacteria</taxon>
        <taxon>Enterobacterales</taxon>
        <taxon>Morganellaceae</taxon>
        <taxon>Xenorhabdus</taxon>
    </lineage>
</organism>
<evidence type="ECO:0000256" key="1">
    <source>
        <dbReference type="ARBA" id="ARBA00022649"/>
    </source>
</evidence>
<evidence type="ECO:0000256" key="2">
    <source>
        <dbReference type="PIRSR" id="PIRSR006156-1"/>
    </source>
</evidence>
<dbReference type="Gene3D" id="3.30.2310.20">
    <property type="entry name" value="RelE-like"/>
    <property type="match status" value="1"/>
</dbReference>
<gene>
    <name evidence="3" type="ORF">AB204_18205</name>
</gene>
<dbReference type="SUPFAM" id="SSF143011">
    <property type="entry name" value="RelE-like"/>
    <property type="match status" value="1"/>
</dbReference>
<proteinExistence type="predicted"/>
<dbReference type="PATRIC" id="fig|880157.4.peg.3913"/>
<dbReference type="InterPro" id="IPR004386">
    <property type="entry name" value="Toxin_YafQ-like"/>
</dbReference>
<dbReference type="AlphaFoldDB" id="A0A0J5FP00"/>
<name>A0A0J5FP00_9GAMM</name>
<dbReference type="PIRSF" id="PIRSF006156">
    <property type="entry name" value="YafQ"/>
    <property type="match status" value="1"/>
</dbReference>
<evidence type="ECO:0000313" key="4">
    <source>
        <dbReference type="Proteomes" id="UP000036277"/>
    </source>
</evidence>
<feature type="active site" description="Proton donor" evidence="2">
    <location>
        <position position="88"/>
    </location>
</feature>
<dbReference type="GO" id="GO:0004521">
    <property type="term" value="F:RNA endonuclease activity"/>
    <property type="evidence" value="ECO:0007669"/>
    <property type="project" value="TreeGrafter"/>
</dbReference>
<sequence length="93" mass="10974">MRTTDYTSQFRRDYKREKKGRHREILDDALTTVIELLSSDSLLEPKYCDHALSGEWKDFRDCHIRPDLILIYQKPNADILRLVRLGSHSELGL</sequence>
<dbReference type="InterPro" id="IPR007712">
    <property type="entry name" value="RelE/ParE_toxin"/>
</dbReference>
<dbReference type="GO" id="GO:0006415">
    <property type="term" value="P:translational termination"/>
    <property type="evidence" value="ECO:0007669"/>
    <property type="project" value="TreeGrafter"/>
</dbReference>
<dbReference type="RefSeq" id="WP_047964790.1">
    <property type="nucleotide sequence ID" value="NZ_CAWMBG010000151.1"/>
</dbReference>
<dbReference type="OrthoDB" id="7030467at2"/>
<dbReference type="PANTHER" id="PTHR40588">
    <property type="entry name" value="MRNA INTERFERASE TOXIN YAFQ"/>
    <property type="match status" value="1"/>
</dbReference>
<keyword evidence="1" id="KW-1277">Toxin-antitoxin system</keyword>
<dbReference type="Pfam" id="PF15738">
    <property type="entry name" value="YafQ_toxin"/>
    <property type="match status" value="1"/>
</dbReference>
<dbReference type="Proteomes" id="UP000036277">
    <property type="component" value="Unassembled WGS sequence"/>
</dbReference>
<comment type="caution">
    <text evidence="3">The sequence shown here is derived from an EMBL/GenBank/DDBJ whole genome shotgun (WGS) entry which is preliminary data.</text>
</comment>
<keyword evidence="4" id="KW-1185">Reference proteome</keyword>
<accession>A0A0J5FP00</accession>
<dbReference type="GO" id="GO:0006402">
    <property type="term" value="P:mRNA catabolic process"/>
    <property type="evidence" value="ECO:0007669"/>
    <property type="project" value="TreeGrafter"/>
</dbReference>
<evidence type="ECO:0000313" key="3">
    <source>
        <dbReference type="EMBL" id="KMJ43697.1"/>
    </source>
</evidence>
<dbReference type="STRING" id="880157.AB204_18205"/>
<dbReference type="NCBIfam" id="TIGR02385">
    <property type="entry name" value="RelE_StbE"/>
    <property type="match status" value="1"/>
</dbReference>
<dbReference type="PANTHER" id="PTHR40588:SF1">
    <property type="entry name" value="MRNA INTERFERASE TOXIN YAFQ"/>
    <property type="match status" value="1"/>
</dbReference>